<keyword evidence="5" id="KW-0560">Oxidoreductase</keyword>
<evidence type="ECO:0000259" key="10">
    <source>
        <dbReference type="PROSITE" id="PS50905"/>
    </source>
</evidence>
<dbReference type="GO" id="GO:0006879">
    <property type="term" value="P:intracellular iron ion homeostasis"/>
    <property type="evidence" value="ECO:0007669"/>
    <property type="project" value="UniProtKB-KW"/>
</dbReference>
<dbReference type="GO" id="GO:0008199">
    <property type="term" value="F:ferric iron binding"/>
    <property type="evidence" value="ECO:0007669"/>
    <property type="project" value="InterPro"/>
</dbReference>
<evidence type="ECO:0000256" key="2">
    <source>
        <dbReference type="ARBA" id="ARBA00006950"/>
    </source>
</evidence>
<feature type="domain" description="Ferritin-like diiron" evidence="10">
    <location>
        <begin position="1"/>
        <end position="145"/>
    </location>
</feature>
<dbReference type="CDD" id="cd01055">
    <property type="entry name" value="Nonheme_Ferritin"/>
    <property type="match status" value="1"/>
</dbReference>
<gene>
    <name evidence="11" type="ORF">SAMN02746064_00938</name>
</gene>
<comment type="similarity">
    <text evidence="2 9">Belongs to the ferritin family. Prokaryotic subfamily.</text>
</comment>
<dbReference type="PROSITE" id="PS50905">
    <property type="entry name" value="FERRITIN_LIKE"/>
    <property type="match status" value="1"/>
</dbReference>
<dbReference type="Proteomes" id="UP000184251">
    <property type="component" value="Unassembled WGS sequence"/>
</dbReference>
<dbReference type="PANTHER" id="PTHR11431">
    <property type="entry name" value="FERRITIN"/>
    <property type="match status" value="1"/>
</dbReference>
<reference evidence="11 12" key="1">
    <citation type="submission" date="2016-11" db="EMBL/GenBank/DDBJ databases">
        <authorList>
            <person name="Jaros S."/>
            <person name="Januszkiewicz K."/>
            <person name="Wedrychowicz H."/>
        </authorList>
    </citation>
    <scope>NUCLEOTIDE SEQUENCE [LARGE SCALE GENOMIC DNA]</scope>
    <source>
        <strain evidence="11 12">DSM 14828</strain>
    </source>
</reference>
<comment type="subcellular location">
    <subcellularLocation>
        <location evidence="9">Cytoplasm</location>
    </subcellularLocation>
</comment>
<feature type="binding site" evidence="8">
    <location>
        <position position="94"/>
    </location>
    <ligand>
        <name>Fe cation</name>
        <dbReference type="ChEBI" id="CHEBI:24875"/>
        <label>1</label>
    </ligand>
</feature>
<dbReference type="InterPro" id="IPR009040">
    <property type="entry name" value="Ferritin-like_diiron"/>
</dbReference>
<organism evidence="11 12">
    <name type="scientific">Alkalibacter saccharofermentans DSM 14828</name>
    <dbReference type="NCBI Taxonomy" id="1120975"/>
    <lineage>
        <taxon>Bacteria</taxon>
        <taxon>Bacillati</taxon>
        <taxon>Bacillota</taxon>
        <taxon>Clostridia</taxon>
        <taxon>Eubacteriales</taxon>
        <taxon>Eubacteriaceae</taxon>
        <taxon>Alkalibacter</taxon>
    </lineage>
</organism>
<dbReference type="InterPro" id="IPR009078">
    <property type="entry name" value="Ferritin-like_SF"/>
</dbReference>
<comment type="catalytic activity">
    <reaction evidence="7 9">
        <text>4 Fe(2+) + O2 + 6 H2O = 4 iron(III) oxide-hydroxide + 12 H(+)</text>
        <dbReference type="Rhea" id="RHEA:11972"/>
        <dbReference type="ChEBI" id="CHEBI:15377"/>
        <dbReference type="ChEBI" id="CHEBI:15378"/>
        <dbReference type="ChEBI" id="CHEBI:15379"/>
        <dbReference type="ChEBI" id="CHEBI:29033"/>
        <dbReference type="ChEBI" id="CHEBI:78619"/>
        <dbReference type="EC" id="1.16.3.2"/>
    </reaction>
</comment>
<name>A0A1M4VC20_9FIRM</name>
<feature type="binding site" evidence="8">
    <location>
        <position position="53"/>
    </location>
    <ligand>
        <name>Fe cation</name>
        <dbReference type="ChEBI" id="CHEBI:24875"/>
        <label>1</label>
    </ligand>
</feature>
<dbReference type="GO" id="GO:0005829">
    <property type="term" value="C:cytosol"/>
    <property type="evidence" value="ECO:0007669"/>
    <property type="project" value="TreeGrafter"/>
</dbReference>
<dbReference type="GO" id="GO:0008198">
    <property type="term" value="F:ferrous iron binding"/>
    <property type="evidence" value="ECO:0007669"/>
    <property type="project" value="TreeGrafter"/>
</dbReference>
<dbReference type="STRING" id="1120975.SAMN02746064_00938"/>
<dbReference type="AlphaFoldDB" id="A0A1M4VC20"/>
<dbReference type="FunFam" id="1.20.1260.10:FF:000001">
    <property type="entry name" value="Non-heme ferritin"/>
    <property type="match status" value="1"/>
</dbReference>
<dbReference type="InterPro" id="IPR001519">
    <property type="entry name" value="Ferritin"/>
</dbReference>
<evidence type="ECO:0000256" key="6">
    <source>
        <dbReference type="ARBA" id="ARBA00023004"/>
    </source>
</evidence>
<accession>A0A1M4VC20</accession>
<protein>
    <recommendedName>
        <fullName evidence="9">Ferritin</fullName>
        <ecNumber evidence="9">1.16.3.2</ecNumber>
    </recommendedName>
</protein>
<keyword evidence="12" id="KW-1185">Reference proteome</keyword>
<dbReference type="Gene3D" id="1.20.1260.10">
    <property type="match status" value="1"/>
</dbReference>
<dbReference type="EC" id="1.16.3.2" evidence="9"/>
<feature type="binding site" evidence="8">
    <location>
        <position position="17"/>
    </location>
    <ligand>
        <name>Fe cation</name>
        <dbReference type="ChEBI" id="CHEBI:24875"/>
        <label>1</label>
    </ligand>
</feature>
<keyword evidence="4 8" id="KW-0479">Metal-binding</keyword>
<evidence type="ECO:0000256" key="1">
    <source>
        <dbReference type="ARBA" id="ARBA00002485"/>
    </source>
</evidence>
<dbReference type="OrthoDB" id="9801481at2"/>
<dbReference type="GO" id="GO:0006826">
    <property type="term" value="P:iron ion transport"/>
    <property type="evidence" value="ECO:0007669"/>
    <property type="project" value="InterPro"/>
</dbReference>
<dbReference type="InterPro" id="IPR012347">
    <property type="entry name" value="Ferritin-like"/>
</dbReference>
<evidence type="ECO:0000256" key="3">
    <source>
        <dbReference type="ARBA" id="ARBA00022434"/>
    </source>
</evidence>
<proteinExistence type="inferred from homology"/>
<dbReference type="EMBL" id="FQTU01000005">
    <property type="protein sequence ID" value="SHE66388.1"/>
    <property type="molecule type" value="Genomic_DNA"/>
</dbReference>
<feature type="binding site" evidence="8">
    <location>
        <position position="50"/>
    </location>
    <ligand>
        <name>Fe cation</name>
        <dbReference type="ChEBI" id="CHEBI:24875"/>
        <label>1</label>
    </ligand>
</feature>
<evidence type="ECO:0000256" key="4">
    <source>
        <dbReference type="ARBA" id="ARBA00022723"/>
    </source>
</evidence>
<sequence length="169" mass="19625">MLSKKLIDEINEQIKYEFFSAHLYLSMASFCSENDLPGFETWFIAQADEERFHAMKFYGFLNSRGEKAVLKGFDDPKADFDDIVDVFAYSLEHEKFVSSRIYHLMDIAQEEKEYATISLLNWFVDEQVEEEESFSTLLAQLKKIKGNPQGLHMLDRELGSRVFTPPAAE</sequence>
<feature type="binding site" evidence="8">
    <location>
        <position position="127"/>
    </location>
    <ligand>
        <name>Fe cation</name>
        <dbReference type="ChEBI" id="CHEBI:24875"/>
        <label>1</label>
    </ligand>
</feature>
<dbReference type="InterPro" id="IPR041719">
    <property type="entry name" value="Ferritin_prok"/>
</dbReference>
<dbReference type="GO" id="GO:0042802">
    <property type="term" value="F:identical protein binding"/>
    <property type="evidence" value="ECO:0007669"/>
    <property type="project" value="UniProtKB-ARBA"/>
</dbReference>
<evidence type="ECO:0000256" key="9">
    <source>
        <dbReference type="RuleBase" id="RU361145"/>
    </source>
</evidence>
<dbReference type="GO" id="GO:0004322">
    <property type="term" value="F:ferroxidase activity"/>
    <property type="evidence" value="ECO:0007669"/>
    <property type="project" value="TreeGrafter"/>
</dbReference>
<keyword evidence="3 9" id="KW-0409">Iron storage</keyword>
<keyword evidence="6 8" id="KW-0408">Iron</keyword>
<evidence type="ECO:0000313" key="12">
    <source>
        <dbReference type="Proteomes" id="UP000184251"/>
    </source>
</evidence>
<evidence type="ECO:0000256" key="8">
    <source>
        <dbReference type="PIRSR" id="PIRSR601519-1"/>
    </source>
</evidence>
<dbReference type="Pfam" id="PF00210">
    <property type="entry name" value="Ferritin"/>
    <property type="match status" value="1"/>
</dbReference>
<keyword evidence="9" id="KW-0963">Cytoplasm</keyword>
<evidence type="ECO:0000256" key="5">
    <source>
        <dbReference type="ARBA" id="ARBA00023002"/>
    </source>
</evidence>
<dbReference type="PANTHER" id="PTHR11431:SF127">
    <property type="entry name" value="BACTERIAL NON-HEME FERRITIN"/>
    <property type="match status" value="1"/>
</dbReference>
<evidence type="ECO:0000313" key="11">
    <source>
        <dbReference type="EMBL" id="SHE66388.1"/>
    </source>
</evidence>
<dbReference type="RefSeq" id="WP_073269930.1">
    <property type="nucleotide sequence ID" value="NZ_FQTU01000005.1"/>
</dbReference>
<comment type="function">
    <text evidence="1 9">Iron-storage protein.</text>
</comment>
<evidence type="ECO:0000256" key="7">
    <source>
        <dbReference type="ARBA" id="ARBA00048035"/>
    </source>
</evidence>
<dbReference type="SUPFAM" id="SSF47240">
    <property type="entry name" value="Ferritin-like"/>
    <property type="match status" value="1"/>
</dbReference>
<dbReference type="InterPro" id="IPR008331">
    <property type="entry name" value="Ferritin_DPS_dom"/>
</dbReference>